<protein>
    <submittedName>
        <fullName evidence="1">Uncharacterized protein</fullName>
    </submittedName>
</protein>
<dbReference type="HOGENOM" id="CLU_3376916_0_0_1"/>
<dbReference type="AlphaFoldDB" id="H2XW61"/>
<evidence type="ECO:0000313" key="1">
    <source>
        <dbReference type="Ensembl" id="ENSCINP00000033895.1"/>
    </source>
</evidence>
<reference evidence="1" key="3">
    <citation type="submission" date="2025-08" db="UniProtKB">
        <authorList>
            <consortium name="Ensembl"/>
        </authorList>
    </citation>
    <scope>IDENTIFICATION</scope>
</reference>
<organism evidence="1 2">
    <name type="scientific">Ciona intestinalis</name>
    <name type="common">Transparent sea squirt</name>
    <name type="synonym">Ascidia intestinalis</name>
    <dbReference type="NCBI Taxonomy" id="7719"/>
    <lineage>
        <taxon>Eukaryota</taxon>
        <taxon>Metazoa</taxon>
        <taxon>Chordata</taxon>
        <taxon>Tunicata</taxon>
        <taxon>Ascidiacea</taxon>
        <taxon>Phlebobranchia</taxon>
        <taxon>Cionidae</taxon>
        <taxon>Ciona</taxon>
    </lineage>
</organism>
<keyword evidence="2" id="KW-1185">Reference proteome</keyword>
<accession>H2XW61</accession>
<evidence type="ECO:0000313" key="2">
    <source>
        <dbReference type="Proteomes" id="UP000008144"/>
    </source>
</evidence>
<sequence>MAIRGIIRELLIFEKKFKNFASFHLRKKIKIFHF</sequence>
<reference evidence="2" key="1">
    <citation type="journal article" date="2002" name="Science">
        <title>The draft genome of Ciona intestinalis: insights into chordate and vertebrate origins.</title>
        <authorList>
            <person name="Dehal P."/>
            <person name="Satou Y."/>
            <person name="Campbell R.K."/>
            <person name="Chapman J."/>
            <person name="Degnan B."/>
            <person name="De Tomaso A."/>
            <person name="Davidson B."/>
            <person name="Di Gregorio A."/>
            <person name="Gelpke M."/>
            <person name="Goodstein D.M."/>
            <person name="Harafuji N."/>
            <person name="Hastings K.E."/>
            <person name="Ho I."/>
            <person name="Hotta K."/>
            <person name="Huang W."/>
            <person name="Kawashima T."/>
            <person name="Lemaire P."/>
            <person name="Martinez D."/>
            <person name="Meinertzhagen I.A."/>
            <person name="Necula S."/>
            <person name="Nonaka M."/>
            <person name="Putnam N."/>
            <person name="Rash S."/>
            <person name="Saiga H."/>
            <person name="Satake M."/>
            <person name="Terry A."/>
            <person name="Yamada L."/>
            <person name="Wang H.G."/>
            <person name="Awazu S."/>
            <person name="Azumi K."/>
            <person name="Boore J."/>
            <person name="Branno M."/>
            <person name="Chin-Bow S."/>
            <person name="DeSantis R."/>
            <person name="Doyle S."/>
            <person name="Francino P."/>
            <person name="Keys D.N."/>
            <person name="Haga S."/>
            <person name="Hayashi H."/>
            <person name="Hino K."/>
            <person name="Imai K.S."/>
            <person name="Inaba K."/>
            <person name="Kano S."/>
            <person name="Kobayashi K."/>
            <person name="Kobayashi M."/>
            <person name="Lee B.I."/>
            <person name="Makabe K.W."/>
            <person name="Manohar C."/>
            <person name="Matassi G."/>
            <person name="Medina M."/>
            <person name="Mochizuki Y."/>
            <person name="Mount S."/>
            <person name="Morishita T."/>
            <person name="Miura S."/>
            <person name="Nakayama A."/>
            <person name="Nishizaka S."/>
            <person name="Nomoto H."/>
            <person name="Ohta F."/>
            <person name="Oishi K."/>
            <person name="Rigoutsos I."/>
            <person name="Sano M."/>
            <person name="Sasaki A."/>
            <person name="Sasakura Y."/>
            <person name="Shoguchi E."/>
            <person name="Shin-i T."/>
            <person name="Spagnuolo A."/>
            <person name="Stainier D."/>
            <person name="Suzuki M.M."/>
            <person name="Tassy O."/>
            <person name="Takatori N."/>
            <person name="Tokuoka M."/>
            <person name="Yagi K."/>
            <person name="Yoshizaki F."/>
            <person name="Wada S."/>
            <person name="Zhang C."/>
            <person name="Hyatt P.D."/>
            <person name="Larimer F."/>
            <person name="Detter C."/>
            <person name="Doggett N."/>
            <person name="Glavina T."/>
            <person name="Hawkins T."/>
            <person name="Richardson P."/>
            <person name="Lucas S."/>
            <person name="Kohara Y."/>
            <person name="Levine M."/>
            <person name="Satoh N."/>
            <person name="Rokhsar D.S."/>
        </authorList>
    </citation>
    <scope>NUCLEOTIDE SEQUENCE [LARGE SCALE GENOMIC DNA]</scope>
</reference>
<name>H2XW61_CIOIN</name>
<dbReference type="Ensembl" id="ENSCINT00000032450.1">
    <property type="protein sequence ID" value="ENSCINP00000033895.1"/>
    <property type="gene ID" value="ENSCING00000018351.1"/>
</dbReference>
<dbReference type="InParanoid" id="H2XW61"/>
<reference evidence="1" key="2">
    <citation type="journal article" date="2008" name="Genome Biol.">
        <title>Improved genome assembly and evidence-based global gene model set for the chordate Ciona intestinalis: new insight into intron and operon populations.</title>
        <authorList>
            <person name="Satou Y."/>
            <person name="Mineta K."/>
            <person name="Ogasawara M."/>
            <person name="Sasakura Y."/>
            <person name="Shoguchi E."/>
            <person name="Ueno K."/>
            <person name="Yamada L."/>
            <person name="Matsumoto J."/>
            <person name="Wasserscheid J."/>
            <person name="Dewar K."/>
            <person name="Wiley G.B."/>
            <person name="Macmil S.L."/>
            <person name="Roe B.A."/>
            <person name="Zeller R.W."/>
            <person name="Hastings K.E."/>
            <person name="Lemaire P."/>
            <person name="Lindquist E."/>
            <person name="Endo T."/>
            <person name="Hotta K."/>
            <person name="Inaba K."/>
        </authorList>
    </citation>
    <scope>NUCLEOTIDE SEQUENCE [LARGE SCALE GENOMIC DNA]</scope>
    <source>
        <strain evidence="1">wild type</strain>
    </source>
</reference>
<dbReference type="Proteomes" id="UP000008144">
    <property type="component" value="Chromosome 6"/>
</dbReference>
<reference evidence="1" key="4">
    <citation type="submission" date="2025-09" db="UniProtKB">
        <authorList>
            <consortium name="Ensembl"/>
        </authorList>
    </citation>
    <scope>IDENTIFICATION</scope>
</reference>
<dbReference type="EMBL" id="EAAA01002274">
    <property type="status" value="NOT_ANNOTATED_CDS"/>
    <property type="molecule type" value="Genomic_DNA"/>
</dbReference>
<proteinExistence type="predicted"/>